<feature type="region of interest" description="Disordered" evidence="1">
    <location>
        <begin position="1226"/>
        <end position="1262"/>
    </location>
</feature>
<evidence type="ECO:0000256" key="1">
    <source>
        <dbReference type="SAM" id="MobiDB-lite"/>
    </source>
</evidence>
<feature type="signal peptide" evidence="2">
    <location>
        <begin position="1"/>
        <end position="28"/>
    </location>
</feature>
<dbReference type="Pfam" id="PF00069">
    <property type="entry name" value="Pkinase"/>
    <property type="match status" value="1"/>
</dbReference>
<dbReference type="PANTHER" id="PTHR45725">
    <property type="entry name" value="FORMIN HOMOLOGY 2 FAMILY MEMBER"/>
    <property type="match status" value="1"/>
</dbReference>
<dbReference type="InterPro" id="IPR051425">
    <property type="entry name" value="Formin_Homology"/>
</dbReference>
<dbReference type="InterPro" id="IPR011009">
    <property type="entry name" value="Kinase-like_dom_sf"/>
</dbReference>
<feature type="region of interest" description="Disordered" evidence="1">
    <location>
        <begin position="1184"/>
        <end position="1212"/>
    </location>
</feature>
<dbReference type="Gene3D" id="1.10.510.10">
    <property type="entry name" value="Transferase(Phosphotransferase) domain 1"/>
    <property type="match status" value="1"/>
</dbReference>
<dbReference type="SMART" id="SM00220">
    <property type="entry name" value="S_TKc"/>
    <property type="match status" value="1"/>
</dbReference>
<feature type="region of interest" description="Disordered" evidence="1">
    <location>
        <begin position="937"/>
        <end position="963"/>
    </location>
</feature>
<feature type="region of interest" description="Disordered" evidence="1">
    <location>
        <begin position="1057"/>
        <end position="1139"/>
    </location>
</feature>
<name>A0ABP1G0V2_9CHLO</name>
<evidence type="ECO:0000313" key="4">
    <source>
        <dbReference type="EMBL" id="CAL5224047.1"/>
    </source>
</evidence>
<dbReference type="Proteomes" id="UP001497392">
    <property type="component" value="Unassembled WGS sequence"/>
</dbReference>
<evidence type="ECO:0000256" key="2">
    <source>
        <dbReference type="SAM" id="SignalP"/>
    </source>
</evidence>
<accession>A0ABP1G0V2</accession>
<feature type="region of interest" description="Disordered" evidence="1">
    <location>
        <begin position="43"/>
        <end position="69"/>
    </location>
</feature>
<comment type="caution">
    <text evidence="4">The sequence shown here is derived from an EMBL/GenBank/DDBJ whole genome shotgun (WGS) entry which is preliminary data.</text>
</comment>
<feature type="compositionally biased region" description="Low complexity" evidence="1">
    <location>
        <begin position="305"/>
        <end position="317"/>
    </location>
</feature>
<protein>
    <submittedName>
        <fullName evidence="4">G6672 protein</fullName>
    </submittedName>
</protein>
<proteinExistence type="predicted"/>
<dbReference type="PROSITE" id="PS50011">
    <property type="entry name" value="PROTEIN_KINASE_DOM"/>
    <property type="match status" value="1"/>
</dbReference>
<feature type="region of interest" description="Disordered" evidence="1">
    <location>
        <begin position="106"/>
        <end position="135"/>
    </location>
</feature>
<organism evidence="4 5">
    <name type="scientific">Coccomyxa viridis</name>
    <dbReference type="NCBI Taxonomy" id="1274662"/>
    <lineage>
        <taxon>Eukaryota</taxon>
        <taxon>Viridiplantae</taxon>
        <taxon>Chlorophyta</taxon>
        <taxon>core chlorophytes</taxon>
        <taxon>Trebouxiophyceae</taxon>
        <taxon>Trebouxiophyceae incertae sedis</taxon>
        <taxon>Coccomyxaceae</taxon>
        <taxon>Coccomyxa</taxon>
    </lineage>
</organism>
<feature type="compositionally biased region" description="Basic and acidic residues" evidence="1">
    <location>
        <begin position="1109"/>
        <end position="1119"/>
    </location>
</feature>
<dbReference type="EMBL" id="CAXHTA020000010">
    <property type="protein sequence ID" value="CAL5224047.1"/>
    <property type="molecule type" value="Genomic_DNA"/>
</dbReference>
<feature type="region of interest" description="Disordered" evidence="1">
    <location>
        <begin position="289"/>
        <end position="329"/>
    </location>
</feature>
<dbReference type="SUPFAM" id="SSF56112">
    <property type="entry name" value="Protein kinase-like (PK-like)"/>
    <property type="match status" value="1"/>
</dbReference>
<sequence length="1628" mass="167808">MSGWARLQPAALLACAALLLLTPQLGQGQGLLLGSQLGSTPSLGRLLDPGPATPVSNTAAGTDDSDGKFSPHSAFVGNYSRLGGPGLMRAGGGGLVGGTAGAGGRSGPFSKVGGTSASTAASPSPSEDDTSSTPGAVTVAVSPSVVFLAELRELVTTAVVPRPAVDTLTFLECWGINSCVQRLFTRNLVSGNLVALTRELVSGRMDALSGQRAAHHLLACAIWAAHPAMDPDTFQDTLTCGVLLSWAALPVQLQYAERMAGASNITCVVKASSHLQWAPSPMIAIPSPPPYLPTPSPPPPPAPSNSPGGAWAPTGSPASPPPAPPTASQGFATYPKCGADACNAPWPSAFSGSDRSGAVQFTVQMSANQGILPFGSTQKAAVSSATQALFAPLYGPNAAQITSVDVLSSGTTSSGIQAVTAKVQVSTTRFFLSSMTNVLRETSQDREFLNRLRAFGLPDLSDAYLVSIDTSDGQHIGSVSPTMAPSAAPSVAAAPGLPGQYMPAQATGFLSPQASVAFPWADSVQGPAQPTRLVPSWTPAAIQVPAGPAQGPYPSRLVPGVMQAPLAAQGPLATKLVPAVIQGPIAAQGPAYVPVWGQPQPSPWTDSSSGDVNMTLALTGPSGAALPPAAREAIQHAVAQAVPGIVPDQVSVNAGAPSADGQQYITSRSLLQSNGGPSYWTVTIHAGPANAQTVRAQVAQLAAMPAQQLAGVLRSHGLEVSGAAITTVDGLPNTQSASAPGPMLAGSQGLLPRWASAFLPSGEGPAAAPGEMPNNAVLAPVGAPVGAAAPVFPALGSPRLAPLTAPMQGQTTNFTMELTGPAIEQLASHSGNSDQFKQAVAALLPGITPQQLTVNMQPSALQLPSSGFAGGGRRLLGLPSHLVTLSITPQPGQDTSLALQALASMPKDTLLQKMQAQGFDVTDARVLAVNGYPVQRQPSAPSQAAQQPLQGAPAAAPDTAPKASNIPSSPAAYAILGAVLGFLILAGVTTAICCLVRRRRRYSEPPSPVYISPSETIRNPALRYLGKALTTCVIQPASARSKGQSRNSTDFKLLHGQESSTSGLDRMSSTQTSTKNLGGSMEAADAAAASAVSAMGTERKPSVASSKPADVRTEHEKPWAKPAGNPAAQLQRAAASESRPIAHRAFKPSQRNVSLTTSLPALKIESCVRRLEEANATVNTLSLMDSSGVTPKGASRQPSLGKVPGSPVADDLDRMSDASIHRLRRMASHTQESVERTGSGLGAALGSQQTSPRSERGILSTVGGSTAAAPELFNNPLLTTGASSRLPILSTGSEAGVLNEVLRSSGDLQMAEGNLAAVQSALMDLISRGSAFAGKYALKQEPVNRPTVVSMLAVEKFSPGRNVLCRFFMNSSSYERECNILSRLPSGEQVPELLDSFERGAVPGAPHLPPCLVTDAGDYSLAEWPMKRARAPDDVQKRAVLAMVVKTLAGLHGYGIVHGALSPSAVVWHSRDNAMKLGDLCCAATPGELMPISPTLRYAPPEAIAAAGKRKDTMLAAFSVDMWSLGMLAYEIFEGRPMFDQNVSATEFALMMGGKQSLPWEVAEGHPLHGMDNTDASTFILSLLKRAPAERWTMRQVLGCALFRHPVQGSRSVHSPAQNGTRPSARGN</sequence>
<feature type="compositionally biased region" description="Low complexity" evidence="1">
    <location>
        <begin position="115"/>
        <end position="125"/>
    </location>
</feature>
<feature type="domain" description="Protein kinase" evidence="3">
    <location>
        <begin position="1320"/>
        <end position="1608"/>
    </location>
</feature>
<evidence type="ECO:0000313" key="5">
    <source>
        <dbReference type="Proteomes" id="UP001497392"/>
    </source>
</evidence>
<reference evidence="4 5" key="1">
    <citation type="submission" date="2024-06" db="EMBL/GenBank/DDBJ databases">
        <authorList>
            <person name="Kraege A."/>
            <person name="Thomma B."/>
        </authorList>
    </citation>
    <scope>NUCLEOTIDE SEQUENCE [LARGE SCALE GENOMIC DNA]</scope>
</reference>
<feature type="compositionally biased region" description="Pro residues" evidence="1">
    <location>
        <begin position="289"/>
        <end position="304"/>
    </location>
</feature>
<feature type="compositionally biased region" description="Polar residues" evidence="1">
    <location>
        <begin position="1057"/>
        <end position="1077"/>
    </location>
</feature>
<dbReference type="InterPro" id="IPR000719">
    <property type="entry name" value="Prot_kinase_dom"/>
</dbReference>
<gene>
    <name evidence="4" type="primary">g6672</name>
    <name evidence="4" type="ORF">VP750_LOCUS5706</name>
</gene>
<keyword evidence="2" id="KW-0732">Signal</keyword>
<evidence type="ECO:0000259" key="3">
    <source>
        <dbReference type="PROSITE" id="PS50011"/>
    </source>
</evidence>
<feature type="compositionally biased region" description="Low complexity" evidence="1">
    <location>
        <begin position="1083"/>
        <end position="1094"/>
    </location>
</feature>
<feature type="chain" id="PRO_5046967645" evidence="2">
    <location>
        <begin position="29"/>
        <end position="1628"/>
    </location>
</feature>
<keyword evidence="5" id="KW-1185">Reference proteome</keyword>